<feature type="domain" description="Membrane transport protein MMPL" evidence="9">
    <location>
        <begin position="104"/>
        <end position="369"/>
    </location>
</feature>
<dbReference type="EMBL" id="CP008947">
    <property type="protein sequence ID" value="AII09214.1"/>
    <property type="molecule type" value="Genomic_DNA"/>
</dbReference>
<organism evidence="10 11">
    <name type="scientific">Rhodococcus opacus</name>
    <name type="common">Nocardia opaca</name>
    <dbReference type="NCBI Taxonomy" id="37919"/>
    <lineage>
        <taxon>Bacteria</taxon>
        <taxon>Bacillati</taxon>
        <taxon>Actinomycetota</taxon>
        <taxon>Actinomycetes</taxon>
        <taxon>Mycobacteriales</taxon>
        <taxon>Nocardiaceae</taxon>
        <taxon>Rhodococcus</taxon>
    </lineage>
</organism>
<keyword evidence="4 8" id="KW-0812">Transmembrane</keyword>
<keyword evidence="3" id="KW-1003">Cell membrane</keyword>
<feature type="transmembrane region" description="Helical" evidence="8">
    <location>
        <begin position="230"/>
        <end position="251"/>
    </location>
</feature>
<keyword evidence="6 8" id="KW-0472">Membrane</keyword>
<dbReference type="PANTHER" id="PTHR33406:SF11">
    <property type="entry name" value="MEMBRANE PROTEIN SCO6666-RELATED"/>
    <property type="match status" value="1"/>
</dbReference>
<dbReference type="PANTHER" id="PTHR33406">
    <property type="entry name" value="MEMBRANE PROTEIN MJ1562-RELATED"/>
    <property type="match status" value="1"/>
</dbReference>
<dbReference type="eggNOG" id="COG2409">
    <property type="taxonomic scope" value="Bacteria"/>
</dbReference>
<dbReference type="Gene3D" id="1.20.1640.10">
    <property type="entry name" value="Multidrug efflux transporter AcrB transmembrane domain"/>
    <property type="match status" value="2"/>
</dbReference>
<dbReference type="RefSeq" id="WP_128641587.1">
    <property type="nucleotide sequence ID" value="NZ_CP008947.1"/>
</dbReference>
<evidence type="ECO:0000256" key="2">
    <source>
        <dbReference type="ARBA" id="ARBA00010157"/>
    </source>
</evidence>
<comment type="similarity">
    <text evidence="2">Belongs to the resistance-nodulation-cell division (RND) (TC 2.A.6) family. MmpL subfamily.</text>
</comment>
<evidence type="ECO:0000256" key="3">
    <source>
        <dbReference type="ARBA" id="ARBA00022475"/>
    </source>
</evidence>
<feature type="transmembrane region" description="Helical" evidence="8">
    <location>
        <begin position="584"/>
        <end position="603"/>
    </location>
</feature>
<feature type="transmembrane region" description="Helical" evidence="8">
    <location>
        <begin position="654"/>
        <end position="676"/>
    </location>
</feature>
<dbReference type="InterPro" id="IPR050545">
    <property type="entry name" value="Mycobact_MmpL"/>
</dbReference>
<feature type="domain" description="Membrane transport protein MMPL" evidence="9">
    <location>
        <begin position="472"/>
        <end position="692"/>
    </location>
</feature>
<feature type="transmembrane region" description="Helical" evidence="8">
    <location>
        <begin position="272"/>
        <end position="296"/>
    </location>
</feature>
<feature type="transmembrane region" description="Helical" evidence="8">
    <location>
        <begin position="631"/>
        <end position="648"/>
    </location>
</feature>
<evidence type="ECO:0000259" key="9">
    <source>
        <dbReference type="Pfam" id="PF03176"/>
    </source>
</evidence>
<dbReference type="SUPFAM" id="SSF82866">
    <property type="entry name" value="Multidrug efflux transporter AcrB transmembrane domain"/>
    <property type="match status" value="2"/>
</dbReference>
<evidence type="ECO:0000256" key="5">
    <source>
        <dbReference type="ARBA" id="ARBA00022989"/>
    </source>
</evidence>
<feature type="region of interest" description="Disordered" evidence="7">
    <location>
        <begin position="698"/>
        <end position="720"/>
    </location>
</feature>
<feature type="transmembrane region" description="Helical" evidence="8">
    <location>
        <begin position="543"/>
        <end position="564"/>
    </location>
</feature>
<evidence type="ECO:0000256" key="1">
    <source>
        <dbReference type="ARBA" id="ARBA00004651"/>
    </source>
</evidence>
<feature type="transmembrane region" description="Helical" evidence="8">
    <location>
        <begin position="369"/>
        <end position="389"/>
    </location>
</feature>
<evidence type="ECO:0000256" key="4">
    <source>
        <dbReference type="ARBA" id="ARBA00022692"/>
    </source>
</evidence>
<gene>
    <name evidence="10" type="ORF">EP51_33105</name>
</gene>
<evidence type="ECO:0000256" key="8">
    <source>
        <dbReference type="SAM" id="Phobius"/>
    </source>
</evidence>
<sequence length="720" mass="75109">MTRWSSFVVARPKLVLAATVLLVLLGGAWGSGVFDRLSLGGYTDPGSESAGVERLIEGTFGRQTPDLAVTYHARPGATIDDLGPEVTAHLAQIDPGMLANTPLSYWSAPPQAKEFLRSTDGSEGLVVLSLSGDENTRIAAYHDLEPLLVIDGTDAEFSGFSAAANAFNEASERDLLRAEAVSFPLLLLLLLVIFGGLVGAAVPLCVGGLAILGALGALRVISYFTEVSAFSVNIASLVGLGMSIDYGLFVVTRFREELRSGSRSDDAVRRTLATAGRTVGFSALLLVCGFVGMLVFPQAIVRSFAYGGMAAIGIAAVLSLSALPAALALLGPRINSLTWRPGVVERGEDRAHRFWGGVAARVMRRPVPIATAIVAGLLVLAAPLTGASLGDLDHTGLPAAHPLRLAVEDLATDFPLANNGATLVLQDSDGRAPPPAATAELFRSTAAVDGVQRVVPVGATDTFVAIRAVFDDADRTTGAMATAAALRDLPPPEGTEKMLGGLNALTADGLDAMAAGLPWMIGIMVGVTFVLMLLAFRSVVLPLKAIAMATLSLAASFGVLTWIFEDGHGADLLGVTPGPLPATMVVLIIAVVFGLSTDYEIFLMSRMVEAHDKGASTEEAVRIGTAHTGRIVTAAAALLIVVTGAFTLSELTMMRFIGLGMIVALLIDATVIRMMLVPALVKLMGEANWWAPGFLARKSPTPGSPEDPKPTPQQQIPIQS</sequence>
<keyword evidence="5 8" id="KW-1133">Transmembrane helix</keyword>
<dbReference type="InterPro" id="IPR004869">
    <property type="entry name" value="MMPL_dom"/>
</dbReference>
<evidence type="ECO:0000313" key="10">
    <source>
        <dbReference type="EMBL" id="AII09214.1"/>
    </source>
</evidence>
<feature type="transmembrane region" description="Helical" evidence="8">
    <location>
        <begin position="180"/>
        <end position="198"/>
    </location>
</feature>
<protein>
    <recommendedName>
        <fullName evidence="9">Membrane transport protein MMPL domain-containing protein</fullName>
    </recommendedName>
</protein>
<proteinExistence type="inferred from homology"/>
<dbReference type="Proteomes" id="UP000028488">
    <property type="component" value="Chromosome"/>
</dbReference>
<name>A0A076F0L7_RHOOP</name>
<reference evidence="10 11" key="1">
    <citation type="submission" date="2014-07" db="EMBL/GenBank/DDBJ databases">
        <title>Genome Sequence of Rhodococcus opacus Strain R7, a Biodegrader of Mono- and Polycyclic Aromatic Hydrocarbons.</title>
        <authorList>
            <person name="Di Gennaro P."/>
            <person name="Zampolli J."/>
            <person name="Presti I."/>
            <person name="Cappelletti M."/>
            <person name="D'Ursi P."/>
            <person name="Orro A."/>
            <person name="Mezzelani A."/>
            <person name="Milanesi L."/>
        </authorList>
    </citation>
    <scope>NUCLEOTIDE SEQUENCE [LARGE SCALE GENOMIC DNA]</scope>
    <source>
        <strain evidence="10 11">R7</strain>
    </source>
</reference>
<dbReference type="Pfam" id="PF03176">
    <property type="entry name" value="MMPL"/>
    <property type="match status" value="2"/>
</dbReference>
<feature type="transmembrane region" description="Helical" evidence="8">
    <location>
        <begin position="308"/>
        <end position="330"/>
    </location>
</feature>
<feature type="transmembrane region" description="Helical" evidence="8">
    <location>
        <begin position="517"/>
        <end position="536"/>
    </location>
</feature>
<accession>A0A076F0L7</accession>
<evidence type="ECO:0000313" key="11">
    <source>
        <dbReference type="Proteomes" id="UP000028488"/>
    </source>
</evidence>
<evidence type="ECO:0000256" key="7">
    <source>
        <dbReference type="SAM" id="MobiDB-lite"/>
    </source>
</evidence>
<evidence type="ECO:0000256" key="6">
    <source>
        <dbReference type="ARBA" id="ARBA00023136"/>
    </source>
</evidence>
<comment type="subcellular location">
    <subcellularLocation>
        <location evidence="1">Cell membrane</location>
        <topology evidence="1">Multi-pass membrane protein</topology>
    </subcellularLocation>
</comment>
<dbReference type="GO" id="GO:0005886">
    <property type="term" value="C:plasma membrane"/>
    <property type="evidence" value="ECO:0007669"/>
    <property type="project" value="UniProtKB-SubCell"/>
</dbReference>
<dbReference type="AlphaFoldDB" id="A0A076F0L7"/>